<dbReference type="Pfam" id="PF00293">
    <property type="entry name" value="NUDIX"/>
    <property type="match status" value="1"/>
</dbReference>
<organism evidence="3 4">
    <name type="scientific">Cellulomonas carbonis T26</name>
    <dbReference type="NCBI Taxonomy" id="947969"/>
    <lineage>
        <taxon>Bacteria</taxon>
        <taxon>Bacillati</taxon>
        <taxon>Actinomycetota</taxon>
        <taxon>Actinomycetes</taxon>
        <taxon>Micrococcales</taxon>
        <taxon>Cellulomonadaceae</taxon>
        <taxon>Cellulomonas</taxon>
    </lineage>
</organism>
<dbReference type="Gene3D" id="3.90.79.10">
    <property type="entry name" value="Nucleoside Triphosphate Pyrophosphohydrolase"/>
    <property type="match status" value="1"/>
</dbReference>
<dbReference type="GO" id="GO:0016787">
    <property type="term" value="F:hydrolase activity"/>
    <property type="evidence" value="ECO:0007669"/>
    <property type="project" value="UniProtKB-KW"/>
</dbReference>
<dbReference type="OrthoDB" id="129709at2"/>
<dbReference type="RefSeq" id="WP_043610544.1">
    <property type="nucleotide sequence ID" value="NZ_AXCY01000223.1"/>
</dbReference>
<protein>
    <submittedName>
        <fullName evidence="3">NUDIX hydrolase</fullName>
    </submittedName>
</protein>
<dbReference type="Proteomes" id="UP000029839">
    <property type="component" value="Unassembled WGS sequence"/>
</dbReference>
<dbReference type="PANTHER" id="PTHR43736:SF1">
    <property type="entry name" value="DIHYDRONEOPTERIN TRIPHOSPHATE DIPHOSPHATASE"/>
    <property type="match status" value="1"/>
</dbReference>
<reference evidence="3 4" key="1">
    <citation type="submission" date="2013-08" db="EMBL/GenBank/DDBJ databases">
        <title>Genome sequencing of Cellulomonas carbonis T26.</title>
        <authorList>
            <person name="Chen F."/>
            <person name="Li Y."/>
            <person name="Wang G."/>
        </authorList>
    </citation>
    <scope>NUCLEOTIDE SEQUENCE [LARGE SCALE GENOMIC DNA]</scope>
    <source>
        <strain evidence="3 4">T26</strain>
    </source>
</reference>
<dbReference type="CDD" id="cd03674">
    <property type="entry name" value="NUDIX_Hydrolase"/>
    <property type="match status" value="1"/>
</dbReference>
<dbReference type="PANTHER" id="PTHR43736">
    <property type="entry name" value="ADP-RIBOSE PYROPHOSPHATASE"/>
    <property type="match status" value="1"/>
</dbReference>
<evidence type="ECO:0000313" key="4">
    <source>
        <dbReference type="Proteomes" id="UP000029839"/>
    </source>
</evidence>
<dbReference type="EMBL" id="AXCY01000223">
    <property type="protein sequence ID" value="KGM08486.1"/>
    <property type="molecule type" value="Genomic_DNA"/>
</dbReference>
<keyword evidence="3" id="KW-0378">Hydrolase</keyword>
<name>A0A0A0BKH0_9CELL</name>
<dbReference type="AlphaFoldDB" id="A0A0A0BKH0"/>
<gene>
    <name evidence="3" type="ORF">N868_07730</name>
</gene>
<sequence length="187" mass="20295">MPDHLADLTATLATWSPAARHQVALRDQYLAFLAANGPSALRRDGGPEHVTASCFVLTPDLSHVLLSLHRKGGFWVQLGGHLEPDDASVSDAAHREAAEEGGVDALDVPWRAPVDLDRHALSDRFGRCRVHWDVGYVAFAAHGAQPTTSDESDDVAWFPVDELPPVVPPGFASRLATVLDVVRTRRQ</sequence>
<accession>A0A0A0BKH0</accession>
<evidence type="ECO:0000313" key="3">
    <source>
        <dbReference type="EMBL" id="KGM08486.1"/>
    </source>
</evidence>
<evidence type="ECO:0000259" key="2">
    <source>
        <dbReference type="PROSITE" id="PS51462"/>
    </source>
</evidence>
<feature type="domain" description="Nudix hydrolase" evidence="2">
    <location>
        <begin position="47"/>
        <end position="179"/>
    </location>
</feature>
<dbReference type="InterPro" id="IPR015797">
    <property type="entry name" value="NUDIX_hydrolase-like_dom_sf"/>
</dbReference>
<comment type="caution">
    <text evidence="3">The sequence shown here is derived from an EMBL/GenBank/DDBJ whole genome shotgun (WGS) entry which is preliminary data.</text>
</comment>
<keyword evidence="4" id="KW-1185">Reference proteome</keyword>
<evidence type="ECO:0000256" key="1">
    <source>
        <dbReference type="ARBA" id="ARBA00005582"/>
    </source>
</evidence>
<reference evidence="3 4" key="2">
    <citation type="journal article" date="2015" name="Stand. Genomic Sci.">
        <title>Draft genome sequence of Cellulomonas carbonis T26(T) and comparative analysis of six Cellulomonas genomes.</title>
        <authorList>
            <person name="Zhuang W."/>
            <person name="Zhang S."/>
            <person name="Xia X."/>
            <person name="Wang G."/>
        </authorList>
    </citation>
    <scope>NUCLEOTIDE SEQUENCE [LARGE SCALE GENOMIC DNA]</scope>
    <source>
        <strain evidence="3 4">T26</strain>
    </source>
</reference>
<dbReference type="SUPFAM" id="SSF55811">
    <property type="entry name" value="Nudix"/>
    <property type="match status" value="1"/>
</dbReference>
<dbReference type="PROSITE" id="PS51462">
    <property type="entry name" value="NUDIX"/>
    <property type="match status" value="1"/>
</dbReference>
<dbReference type="InterPro" id="IPR000086">
    <property type="entry name" value="NUDIX_hydrolase_dom"/>
</dbReference>
<comment type="similarity">
    <text evidence="1">Belongs to the Nudix hydrolase family.</text>
</comment>
<proteinExistence type="inferred from homology"/>